<keyword evidence="2" id="KW-0645">Protease</keyword>
<dbReference type="Pfam" id="PF08246">
    <property type="entry name" value="Inhibitor_I29"/>
    <property type="match status" value="1"/>
</dbReference>
<dbReference type="Gene3D" id="3.90.70.10">
    <property type="entry name" value="Cysteine proteinases"/>
    <property type="match status" value="1"/>
</dbReference>
<dbReference type="PANTHER" id="PTHR12411">
    <property type="entry name" value="CYSTEINE PROTEASE FAMILY C1-RELATED"/>
    <property type="match status" value="1"/>
</dbReference>
<dbReference type="InterPro" id="IPR000169">
    <property type="entry name" value="Pept_cys_AS"/>
</dbReference>
<evidence type="ECO:0000256" key="6">
    <source>
        <dbReference type="ARBA" id="ARBA00023157"/>
    </source>
</evidence>
<dbReference type="SMART" id="SM00645">
    <property type="entry name" value="Pept_C1"/>
    <property type="match status" value="1"/>
</dbReference>
<keyword evidence="7" id="KW-0472">Membrane</keyword>
<reference evidence="11" key="1">
    <citation type="journal article" date="2011" name="PLoS Genet.">
        <title>The genome sequence of the leaf-cutter ant Atta cephalotes reveals insights into its obligate symbiotic lifestyle.</title>
        <authorList>
            <person name="Suen G."/>
            <person name="Teiling C."/>
            <person name="Li L."/>
            <person name="Holt C."/>
            <person name="Abouheif E."/>
            <person name="Bornberg-Bauer E."/>
            <person name="Bouffard P."/>
            <person name="Caldera E.J."/>
            <person name="Cash E."/>
            <person name="Cavanaugh A."/>
            <person name="Denas O."/>
            <person name="Elhaik E."/>
            <person name="Fave M.J."/>
            <person name="Gadau J."/>
            <person name="Gibson J.D."/>
            <person name="Graur D."/>
            <person name="Grubbs K.J."/>
            <person name="Hagen D.E."/>
            <person name="Harkins T.T."/>
            <person name="Helmkampf M."/>
            <person name="Hu H."/>
            <person name="Johnson B.R."/>
            <person name="Kim J."/>
            <person name="Marsh S.E."/>
            <person name="Moeller J.A."/>
            <person name="Munoz-Torres M.C."/>
            <person name="Murphy M.C."/>
            <person name="Naughton M.C."/>
            <person name="Nigam S."/>
            <person name="Overson R."/>
            <person name="Rajakumar R."/>
            <person name="Reese J.T."/>
            <person name="Scott J.J."/>
            <person name="Smith C.R."/>
            <person name="Tao S."/>
            <person name="Tsutsui N.D."/>
            <person name="Viljakainen L."/>
            <person name="Wissler L."/>
            <person name="Yandell M.D."/>
            <person name="Zimmer F."/>
            <person name="Taylor J."/>
            <person name="Slater S.C."/>
            <person name="Clifton S.W."/>
            <person name="Warren W.C."/>
            <person name="Elsik C.G."/>
            <person name="Smith C.D."/>
            <person name="Weinstock G.M."/>
            <person name="Gerardo N.M."/>
            <person name="Currie C.R."/>
        </authorList>
    </citation>
    <scope>NUCLEOTIDE SEQUENCE [LARGE SCALE GENOMIC DNA]</scope>
</reference>
<dbReference type="Proteomes" id="UP000005205">
    <property type="component" value="Unassembled WGS sequence"/>
</dbReference>
<dbReference type="InterPro" id="IPR013128">
    <property type="entry name" value="Peptidase_C1A"/>
</dbReference>
<sequence>MEWRTVVVIVLIVSLCFFIVPIKVDFDKTEKDAELFANYIARYNKSYRNDPAKYEERFEHFQKSLRHIEKLNSLRSSQESAYYGLTEFSDLSNDEFMQQALIPDLSLRGQKHTTASYYHQHSTGSINRMKRMIPIIGIPSKFDWRDKGVVGPVMSQENCGACWAFSTVGVAESMYAIENGTLHSFSVQEMIDCMPGNFGCQGGDTCSLLSWLLASKTRIISEIDYPLTLQTDTCRLHKISAKTSGVRVTDFTCDSFVDAETELLTLLVTHGPVAVAVNAISWQNYLGGIIQYNCDGSFNSLNHAVQIVGYDTEARIPHYIIKNSWGPSFGNKGYIYIAIGKNLCGIANQVSSLQVI</sequence>
<dbReference type="EMBL" id="ADTU01001112">
    <property type="status" value="NOT_ANNOTATED_CDS"/>
    <property type="molecule type" value="Genomic_DNA"/>
</dbReference>
<evidence type="ECO:0000313" key="11">
    <source>
        <dbReference type="Proteomes" id="UP000005205"/>
    </source>
</evidence>
<keyword evidence="6" id="KW-1015">Disulfide bond</keyword>
<gene>
    <name evidence="10" type="primary">105627124</name>
</gene>
<organism evidence="10 11">
    <name type="scientific">Atta cephalotes</name>
    <name type="common">Leafcutter ant</name>
    <dbReference type="NCBI Taxonomy" id="12957"/>
    <lineage>
        <taxon>Eukaryota</taxon>
        <taxon>Metazoa</taxon>
        <taxon>Ecdysozoa</taxon>
        <taxon>Arthropoda</taxon>
        <taxon>Hexapoda</taxon>
        <taxon>Insecta</taxon>
        <taxon>Pterygota</taxon>
        <taxon>Neoptera</taxon>
        <taxon>Endopterygota</taxon>
        <taxon>Hymenoptera</taxon>
        <taxon>Apocrita</taxon>
        <taxon>Aculeata</taxon>
        <taxon>Formicoidea</taxon>
        <taxon>Formicidae</taxon>
        <taxon>Myrmicinae</taxon>
        <taxon>Atta</taxon>
    </lineage>
</organism>
<evidence type="ECO:0000256" key="2">
    <source>
        <dbReference type="ARBA" id="ARBA00022670"/>
    </source>
</evidence>
<dbReference type="PROSITE" id="PS00139">
    <property type="entry name" value="THIOL_PROTEASE_CYS"/>
    <property type="match status" value="1"/>
</dbReference>
<feature type="domain" description="Peptidase C1A papain C-terminal" evidence="8">
    <location>
        <begin position="138"/>
        <end position="354"/>
    </location>
</feature>
<evidence type="ECO:0008006" key="12">
    <source>
        <dbReference type="Google" id="ProtNLM"/>
    </source>
</evidence>
<dbReference type="InterPro" id="IPR000668">
    <property type="entry name" value="Peptidase_C1A_C"/>
</dbReference>
<dbReference type="InterPro" id="IPR039417">
    <property type="entry name" value="Peptidase_C1A_papain-like"/>
</dbReference>
<comment type="similarity">
    <text evidence="1">Belongs to the peptidase C1 family.</text>
</comment>
<dbReference type="STRING" id="12957.A0A158P1Z3"/>
<dbReference type="OrthoDB" id="498368at2759"/>
<reference evidence="10" key="2">
    <citation type="submission" date="2016-04" db="UniProtKB">
        <authorList>
            <consortium name="EnsemblMetazoa"/>
        </authorList>
    </citation>
    <scope>IDENTIFICATION</scope>
</reference>
<dbReference type="SMART" id="SM00848">
    <property type="entry name" value="Inhibitor_I29"/>
    <property type="match status" value="1"/>
</dbReference>
<evidence type="ECO:0000256" key="4">
    <source>
        <dbReference type="ARBA" id="ARBA00022807"/>
    </source>
</evidence>
<keyword evidence="3" id="KW-0378">Hydrolase</keyword>
<dbReference type="SUPFAM" id="SSF54001">
    <property type="entry name" value="Cysteine proteinases"/>
    <property type="match status" value="1"/>
</dbReference>
<feature type="domain" description="Cathepsin propeptide inhibitor" evidence="9">
    <location>
        <begin position="36"/>
        <end position="96"/>
    </location>
</feature>
<dbReference type="CDD" id="cd02248">
    <property type="entry name" value="Peptidase_C1A"/>
    <property type="match status" value="1"/>
</dbReference>
<evidence type="ECO:0000259" key="8">
    <source>
        <dbReference type="SMART" id="SM00645"/>
    </source>
</evidence>
<dbReference type="InterPro" id="IPR013201">
    <property type="entry name" value="Prot_inhib_I29"/>
</dbReference>
<dbReference type="InterPro" id="IPR038765">
    <property type="entry name" value="Papain-like_cys_pep_sf"/>
</dbReference>
<dbReference type="GO" id="GO:0008234">
    <property type="term" value="F:cysteine-type peptidase activity"/>
    <property type="evidence" value="ECO:0007669"/>
    <property type="project" value="UniProtKB-KW"/>
</dbReference>
<evidence type="ECO:0000313" key="10">
    <source>
        <dbReference type="EnsemblMetazoa" id="XP_012063801.1"/>
    </source>
</evidence>
<dbReference type="Pfam" id="PF00112">
    <property type="entry name" value="Peptidase_C1"/>
    <property type="match status" value="1"/>
</dbReference>
<keyword evidence="11" id="KW-1185">Reference proteome</keyword>
<evidence type="ECO:0000256" key="1">
    <source>
        <dbReference type="ARBA" id="ARBA00008455"/>
    </source>
</evidence>
<evidence type="ECO:0000256" key="3">
    <source>
        <dbReference type="ARBA" id="ARBA00022801"/>
    </source>
</evidence>
<accession>A0A158P1Z3</accession>
<dbReference type="EnsemblMetazoa" id="XM_012208411.1">
    <property type="protein sequence ID" value="XP_012063801.1"/>
    <property type="gene ID" value="LOC105627124"/>
</dbReference>
<dbReference type="InterPro" id="IPR025660">
    <property type="entry name" value="Pept_his_AS"/>
</dbReference>
<evidence type="ECO:0000256" key="7">
    <source>
        <dbReference type="SAM" id="Phobius"/>
    </source>
</evidence>
<proteinExistence type="inferred from homology"/>
<keyword evidence="7" id="KW-1133">Transmembrane helix</keyword>
<name>A0A158P1Z3_ATTCE</name>
<protein>
    <recommendedName>
        <fullName evidence="12">Cathepsin O</fullName>
    </recommendedName>
</protein>
<keyword evidence="5" id="KW-0865">Zymogen</keyword>
<feature type="transmembrane region" description="Helical" evidence="7">
    <location>
        <begin position="6"/>
        <end position="24"/>
    </location>
</feature>
<dbReference type="KEGG" id="acep:105627124"/>
<keyword evidence="7" id="KW-0812">Transmembrane</keyword>
<evidence type="ECO:0000256" key="5">
    <source>
        <dbReference type="ARBA" id="ARBA00023145"/>
    </source>
</evidence>
<dbReference type="AlphaFoldDB" id="A0A158P1Z3"/>
<evidence type="ECO:0000259" key="9">
    <source>
        <dbReference type="SMART" id="SM00848"/>
    </source>
</evidence>
<keyword evidence="4" id="KW-0788">Thiol protease</keyword>
<dbReference type="PRINTS" id="PR00705">
    <property type="entry name" value="PAPAIN"/>
</dbReference>
<dbReference type="PROSITE" id="PS00639">
    <property type="entry name" value="THIOL_PROTEASE_HIS"/>
    <property type="match status" value="1"/>
</dbReference>
<dbReference type="GO" id="GO:0006508">
    <property type="term" value="P:proteolysis"/>
    <property type="evidence" value="ECO:0007669"/>
    <property type="project" value="UniProtKB-KW"/>
</dbReference>
<dbReference type="InParanoid" id="A0A158P1Z3"/>